<comment type="caution">
    <text evidence="2">The sequence shown here is derived from an EMBL/GenBank/DDBJ whole genome shotgun (WGS) entry which is preliminary data.</text>
</comment>
<gene>
    <name evidence="2" type="ORF">NC653_031202</name>
</gene>
<sequence length="119" mass="13271">MLLWKLMQGSTVDLDFSLDWSFGLCVGSVLVLFMRHSALILGLYFLFSKDFSATSIAIVSPGAVDSFGPVSYKRYVGLYACGWLVFPGICPIYVLSSLLCGWRLQLLLLTPYRECKISL</sequence>
<keyword evidence="1" id="KW-0472">Membrane</keyword>
<proteinExistence type="predicted"/>
<dbReference type="Proteomes" id="UP001164929">
    <property type="component" value="Chromosome 13"/>
</dbReference>
<protein>
    <submittedName>
        <fullName evidence="2">Uncharacterized protein</fullName>
    </submittedName>
</protein>
<name>A0AAD6LXR6_9ROSI</name>
<keyword evidence="3" id="KW-1185">Reference proteome</keyword>
<keyword evidence="1" id="KW-1133">Transmembrane helix</keyword>
<evidence type="ECO:0000313" key="3">
    <source>
        <dbReference type="Proteomes" id="UP001164929"/>
    </source>
</evidence>
<accession>A0AAD6LXR6</accession>
<feature type="transmembrane region" description="Helical" evidence="1">
    <location>
        <begin position="76"/>
        <end position="99"/>
    </location>
</feature>
<evidence type="ECO:0000256" key="1">
    <source>
        <dbReference type="SAM" id="Phobius"/>
    </source>
</evidence>
<organism evidence="2 3">
    <name type="scientific">Populus alba x Populus x berolinensis</name>
    <dbReference type="NCBI Taxonomy" id="444605"/>
    <lineage>
        <taxon>Eukaryota</taxon>
        <taxon>Viridiplantae</taxon>
        <taxon>Streptophyta</taxon>
        <taxon>Embryophyta</taxon>
        <taxon>Tracheophyta</taxon>
        <taxon>Spermatophyta</taxon>
        <taxon>Magnoliopsida</taxon>
        <taxon>eudicotyledons</taxon>
        <taxon>Gunneridae</taxon>
        <taxon>Pentapetalae</taxon>
        <taxon>rosids</taxon>
        <taxon>fabids</taxon>
        <taxon>Malpighiales</taxon>
        <taxon>Salicaceae</taxon>
        <taxon>Saliceae</taxon>
        <taxon>Populus</taxon>
    </lineage>
</organism>
<feature type="transmembrane region" description="Helical" evidence="1">
    <location>
        <begin position="20"/>
        <end position="47"/>
    </location>
</feature>
<dbReference type="EMBL" id="JAQIZT010000013">
    <property type="protein sequence ID" value="KAJ6975273.1"/>
    <property type="molecule type" value="Genomic_DNA"/>
</dbReference>
<reference evidence="2" key="1">
    <citation type="journal article" date="2023" name="Mol. Ecol. Resour.">
        <title>Chromosome-level genome assembly of a triploid poplar Populus alba 'Berolinensis'.</title>
        <authorList>
            <person name="Chen S."/>
            <person name="Yu Y."/>
            <person name="Wang X."/>
            <person name="Wang S."/>
            <person name="Zhang T."/>
            <person name="Zhou Y."/>
            <person name="He R."/>
            <person name="Meng N."/>
            <person name="Wang Y."/>
            <person name="Liu W."/>
            <person name="Liu Z."/>
            <person name="Liu J."/>
            <person name="Guo Q."/>
            <person name="Huang H."/>
            <person name="Sederoff R.R."/>
            <person name="Wang G."/>
            <person name="Qu G."/>
            <person name="Chen S."/>
        </authorList>
    </citation>
    <scope>NUCLEOTIDE SEQUENCE</scope>
    <source>
        <strain evidence="2">SC-2020</strain>
    </source>
</reference>
<keyword evidence="1" id="KW-0812">Transmembrane</keyword>
<dbReference type="AlphaFoldDB" id="A0AAD6LXR6"/>
<evidence type="ECO:0000313" key="2">
    <source>
        <dbReference type="EMBL" id="KAJ6975273.1"/>
    </source>
</evidence>